<comment type="caution">
    <text evidence="4">The sequence shown here is derived from an EMBL/GenBank/DDBJ whole genome shotgun (WGS) entry which is preliminary data.</text>
</comment>
<keyword evidence="3" id="KW-0472">Membrane</keyword>
<dbReference type="InterPro" id="IPR012338">
    <property type="entry name" value="Beta-lactam/transpept-like"/>
</dbReference>
<dbReference type="EMBL" id="JADIMK010000079">
    <property type="protein sequence ID" value="MBO8456302.1"/>
    <property type="molecule type" value="Genomic_DNA"/>
</dbReference>
<sequence length="519" mass="56138">MDKCTTSIHSDGKAVRLIITAALSLAAISLHFTILAADRTQGAERLRRTAAEASSGQALKNSVSGILIMTADGDTLVALNPEKTLLPASNMKAITTGAALHMLGGEYRFRTGLGYSGTIKDGILNGDLYITGGADPTLASDDSIAEPLDSIFGQWSDMISAAGIKEICGHIIGDDRIFDSSMEEDTWLWNDIGTYYGSGTSGLSFFENKKDFTVYPAKTPGEALRVEPGYPETPWMTYSFPCTAGEKGSGNRLYYYTSPFSAYGEMRGTYAIDRGIRTEEGSNKFPAYTCAWYFCRYLESRGISCTEGPASSGGLFGCTPERLVEQEDLAEIGYTLSPELSRIAFETNHESNNFFAETIFKTLGKTYAGDGSYEGGRKALGKILSQMGVPASGIKIQDGSGLSRQNYISPAFFCRFLRAMLDSPAADDFIRSLPSPGSDGTLSYILNGTPIKDKLRMKVKSGSMDGTLCYCGYVFPANEGGEVLIFSIMTNNSTSSAYRVRKEIEKILRALLTCEQTPA</sequence>
<evidence type="ECO:0000256" key="3">
    <source>
        <dbReference type="SAM" id="Phobius"/>
    </source>
</evidence>
<protein>
    <submittedName>
        <fullName evidence="4">D-alanyl-D-alanine carboxypeptidase</fullName>
    </submittedName>
</protein>
<dbReference type="Pfam" id="PF02113">
    <property type="entry name" value="Peptidase_S13"/>
    <property type="match status" value="2"/>
</dbReference>
<comment type="similarity">
    <text evidence="1">Belongs to the peptidase S13 family.</text>
</comment>
<evidence type="ECO:0000256" key="1">
    <source>
        <dbReference type="ARBA" id="ARBA00006096"/>
    </source>
</evidence>
<organism evidence="4 5">
    <name type="scientific">Candidatus Cryptobacteroides intestinigallinarum</name>
    <dbReference type="NCBI Taxonomy" id="2840767"/>
    <lineage>
        <taxon>Bacteria</taxon>
        <taxon>Pseudomonadati</taxon>
        <taxon>Bacteroidota</taxon>
        <taxon>Bacteroidia</taxon>
        <taxon>Bacteroidales</taxon>
        <taxon>Candidatus Cryptobacteroides</taxon>
    </lineage>
</organism>
<keyword evidence="4" id="KW-0121">Carboxypeptidase</keyword>
<dbReference type="SUPFAM" id="SSF56601">
    <property type="entry name" value="beta-lactamase/transpeptidase-like"/>
    <property type="match status" value="1"/>
</dbReference>
<dbReference type="InterPro" id="IPR000667">
    <property type="entry name" value="Peptidase_S13"/>
</dbReference>
<dbReference type="PANTHER" id="PTHR30023">
    <property type="entry name" value="D-ALANYL-D-ALANINE CARBOXYPEPTIDASE"/>
    <property type="match status" value="1"/>
</dbReference>
<dbReference type="PRINTS" id="PR00922">
    <property type="entry name" value="DADACBPTASE3"/>
</dbReference>
<keyword evidence="4" id="KW-0645">Protease</keyword>
<dbReference type="GO" id="GO:0006508">
    <property type="term" value="P:proteolysis"/>
    <property type="evidence" value="ECO:0007669"/>
    <property type="project" value="InterPro"/>
</dbReference>
<feature type="transmembrane region" description="Helical" evidence="3">
    <location>
        <begin position="17"/>
        <end position="37"/>
    </location>
</feature>
<dbReference type="GO" id="GO:0004185">
    <property type="term" value="F:serine-type carboxypeptidase activity"/>
    <property type="evidence" value="ECO:0007669"/>
    <property type="project" value="InterPro"/>
</dbReference>
<evidence type="ECO:0000313" key="5">
    <source>
        <dbReference type="Proteomes" id="UP000823617"/>
    </source>
</evidence>
<dbReference type="Gene3D" id="3.50.80.20">
    <property type="entry name" value="D-Ala-D-Ala carboxypeptidase C, peptidase S13"/>
    <property type="match status" value="1"/>
</dbReference>
<keyword evidence="3" id="KW-0812">Transmembrane</keyword>
<gene>
    <name evidence="4" type="ORF">IAC08_07880</name>
</gene>
<name>A0A9D9N0X4_9BACT</name>
<proteinExistence type="inferred from homology"/>
<evidence type="ECO:0000256" key="2">
    <source>
        <dbReference type="ARBA" id="ARBA00022801"/>
    </source>
</evidence>
<dbReference type="Proteomes" id="UP000823617">
    <property type="component" value="Unassembled WGS sequence"/>
</dbReference>
<dbReference type="Gene3D" id="3.40.710.10">
    <property type="entry name" value="DD-peptidase/beta-lactamase superfamily"/>
    <property type="match status" value="1"/>
</dbReference>
<evidence type="ECO:0000313" key="4">
    <source>
        <dbReference type="EMBL" id="MBO8456302.1"/>
    </source>
</evidence>
<dbReference type="PANTHER" id="PTHR30023:SF0">
    <property type="entry name" value="PENICILLIN-SENSITIVE CARBOXYPEPTIDASE A"/>
    <property type="match status" value="1"/>
</dbReference>
<keyword evidence="2" id="KW-0378">Hydrolase</keyword>
<reference evidence="4" key="1">
    <citation type="submission" date="2020-10" db="EMBL/GenBank/DDBJ databases">
        <authorList>
            <person name="Gilroy R."/>
        </authorList>
    </citation>
    <scope>NUCLEOTIDE SEQUENCE</scope>
    <source>
        <strain evidence="4">B1-3475</strain>
    </source>
</reference>
<accession>A0A9D9N0X4</accession>
<dbReference type="GO" id="GO:0000270">
    <property type="term" value="P:peptidoglycan metabolic process"/>
    <property type="evidence" value="ECO:0007669"/>
    <property type="project" value="TreeGrafter"/>
</dbReference>
<keyword evidence="3" id="KW-1133">Transmembrane helix</keyword>
<dbReference type="AlphaFoldDB" id="A0A9D9N0X4"/>
<reference evidence="4" key="2">
    <citation type="journal article" date="2021" name="PeerJ">
        <title>Extensive microbial diversity within the chicken gut microbiome revealed by metagenomics and culture.</title>
        <authorList>
            <person name="Gilroy R."/>
            <person name="Ravi A."/>
            <person name="Getino M."/>
            <person name="Pursley I."/>
            <person name="Horton D.L."/>
            <person name="Alikhan N.F."/>
            <person name="Baker D."/>
            <person name="Gharbi K."/>
            <person name="Hall N."/>
            <person name="Watson M."/>
            <person name="Adriaenssens E.M."/>
            <person name="Foster-Nyarko E."/>
            <person name="Jarju S."/>
            <person name="Secka A."/>
            <person name="Antonio M."/>
            <person name="Oren A."/>
            <person name="Chaudhuri R.R."/>
            <person name="La Ragione R."/>
            <person name="Hildebrand F."/>
            <person name="Pallen M.J."/>
        </authorList>
    </citation>
    <scope>NUCLEOTIDE SEQUENCE</scope>
    <source>
        <strain evidence="4">B1-3475</strain>
    </source>
</reference>